<dbReference type="SMART" id="SM00487">
    <property type="entry name" value="DEXDc"/>
    <property type="match status" value="1"/>
</dbReference>
<evidence type="ECO:0000256" key="1">
    <source>
        <dbReference type="ARBA" id="ARBA00006594"/>
    </source>
</evidence>
<comment type="caution">
    <text evidence="8">The sequence shown here is derived from an EMBL/GenBank/DDBJ whole genome shotgun (WGS) entry which is preliminary data.</text>
</comment>
<feature type="region of interest" description="Disordered" evidence="5">
    <location>
        <begin position="1414"/>
        <end position="1538"/>
    </location>
</feature>
<feature type="compositionally biased region" description="Polar residues" evidence="5">
    <location>
        <begin position="1414"/>
        <end position="1448"/>
    </location>
</feature>
<dbReference type="Pfam" id="PF18135">
    <property type="entry name" value="Type_ISP_C"/>
    <property type="match status" value="2"/>
</dbReference>
<evidence type="ECO:0000256" key="5">
    <source>
        <dbReference type="SAM" id="MobiDB-lite"/>
    </source>
</evidence>
<dbReference type="GO" id="GO:0016787">
    <property type="term" value="F:hydrolase activity"/>
    <property type="evidence" value="ECO:0007669"/>
    <property type="project" value="InterPro"/>
</dbReference>
<accession>A0A4Q9QF20</accession>
<dbReference type="InterPro" id="IPR053980">
    <property type="entry name" value="ISP_coupler"/>
</dbReference>
<dbReference type="Pfam" id="PF00271">
    <property type="entry name" value="Helicase_C"/>
    <property type="match status" value="1"/>
</dbReference>
<feature type="domain" description="Helicase C-terminal" evidence="7">
    <location>
        <begin position="478"/>
        <end position="659"/>
    </location>
</feature>
<dbReference type="InterPro" id="IPR001650">
    <property type="entry name" value="Helicase_C-like"/>
</dbReference>
<dbReference type="InterPro" id="IPR050742">
    <property type="entry name" value="Helicase_Restrict-Modif_Enz"/>
</dbReference>
<dbReference type="Gene3D" id="3.40.50.300">
    <property type="entry name" value="P-loop containing nucleotide triphosphate hydrolases"/>
    <property type="match status" value="2"/>
</dbReference>
<dbReference type="Pfam" id="PF13156">
    <property type="entry name" value="Mrr_cat_2"/>
    <property type="match status" value="1"/>
</dbReference>
<dbReference type="Proteomes" id="UP000292302">
    <property type="component" value="Unassembled WGS sequence"/>
</dbReference>
<dbReference type="PROSITE" id="PS51192">
    <property type="entry name" value="HELICASE_ATP_BIND_1"/>
    <property type="match status" value="1"/>
</dbReference>
<name>A0A4Q9QF20_9GAMM</name>
<dbReference type="InterPro" id="IPR006935">
    <property type="entry name" value="Helicase/UvrB_N"/>
</dbReference>
<dbReference type="PANTHER" id="PTHR47396">
    <property type="entry name" value="TYPE I RESTRICTION ENZYME ECOKI R PROTEIN"/>
    <property type="match status" value="1"/>
</dbReference>
<dbReference type="Pfam" id="PF22240">
    <property type="entry name" value="ISP_coupler"/>
    <property type="match status" value="1"/>
</dbReference>
<dbReference type="SUPFAM" id="SSF52540">
    <property type="entry name" value="P-loop containing nucleoside triphosphate hydrolases"/>
    <property type="match status" value="2"/>
</dbReference>
<dbReference type="GO" id="GO:0032259">
    <property type="term" value="P:methylation"/>
    <property type="evidence" value="ECO:0007669"/>
    <property type="project" value="UniProtKB-KW"/>
</dbReference>
<evidence type="ECO:0000313" key="8">
    <source>
        <dbReference type="EMBL" id="TBU71232.1"/>
    </source>
</evidence>
<keyword evidence="9" id="KW-1185">Reference proteome</keyword>
<dbReference type="Pfam" id="PF04851">
    <property type="entry name" value="ResIII"/>
    <property type="match status" value="1"/>
</dbReference>
<evidence type="ECO:0000259" key="7">
    <source>
        <dbReference type="PROSITE" id="PS51194"/>
    </source>
</evidence>
<dbReference type="InterPro" id="IPR039442">
    <property type="entry name" value="Mrr-like_dom"/>
</dbReference>
<dbReference type="InterPro" id="IPR027417">
    <property type="entry name" value="P-loop_NTPase"/>
</dbReference>
<dbReference type="GO" id="GO:0005829">
    <property type="term" value="C:cytosol"/>
    <property type="evidence" value="ECO:0007669"/>
    <property type="project" value="TreeGrafter"/>
</dbReference>
<comment type="similarity">
    <text evidence="1">Belongs to the N(4)/N(6)-methyltransferase family.</text>
</comment>
<dbReference type="InterPro" id="IPR029063">
    <property type="entry name" value="SAM-dependent_MTases_sf"/>
</dbReference>
<dbReference type="EMBL" id="QJUI01000040">
    <property type="protein sequence ID" value="TBU71232.1"/>
    <property type="molecule type" value="Genomic_DNA"/>
</dbReference>
<protein>
    <submittedName>
        <fullName evidence="8">Damage-inducible protein</fullName>
    </submittedName>
</protein>
<feature type="domain" description="Helicase ATP-binding" evidence="6">
    <location>
        <begin position="188"/>
        <end position="391"/>
    </location>
</feature>
<reference evidence="8 9" key="1">
    <citation type="submission" date="2018-06" db="EMBL/GenBank/DDBJ databases">
        <title>Three novel Pseudomonas species isolated from symptomatic oak.</title>
        <authorList>
            <person name="Bueno-Gonzalez V."/>
            <person name="Brady C."/>
        </authorList>
    </citation>
    <scope>NUCLEOTIDE SEQUENCE [LARGE SCALE GENOMIC DNA]</scope>
    <source>
        <strain evidence="8 9">P9A</strain>
    </source>
</reference>
<evidence type="ECO:0000256" key="3">
    <source>
        <dbReference type="ARBA" id="ARBA00022679"/>
    </source>
</evidence>
<dbReference type="PROSITE" id="PS00092">
    <property type="entry name" value="N6_MTASE"/>
    <property type="match status" value="1"/>
</dbReference>
<evidence type="ECO:0000313" key="9">
    <source>
        <dbReference type="Proteomes" id="UP000292302"/>
    </source>
</evidence>
<dbReference type="InterPro" id="IPR014001">
    <property type="entry name" value="Helicase_ATP-bd"/>
</dbReference>
<dbReference type="GO" id="GO:0009307">
    <property type="term" value="P:DNA restriction-modification system"/>
    <property type="evidence" value="ECO:0007669"/>
    <property type="project" value="UniProtKB-KW"/>
</dbReference>
<dbReference type="GO" id="GO:0003677">
    <property type="term" value="F:DNA binding"/>
    <property type="evidence" value="ECO:0007669"/>
    <property type="project" value="InterPro"/>
</dbReference>
<feature type="compositionally biased region" description="Basic and acidic residues" evidence="5">
    <location>
        <begin position="1463"/>
        <end position="1473"/>
    </location>
</feature>
<keyword evidence="2" id="KW-0489">Methyltransferase</keyword>
<dbReference type="RefSeq" id="WP_131182581.1">
    <property type="nucleotide sequence ID" value="NZ_QJUI01000040.1"/>
</dbReference>
<dbReference type="InterPro" id="IPR002052">
    <property type="entry name" value="DNA_methylase_N6_adenine_CS"/>
</dbReference>
<evidence type="ECO:0000256" key="2">
    <source>
        <dbReference type="ARBA" id="ARBA00022603"/>
    </source>
</evidence>
<dbReference type="PANTHER" id="PTHR47396:SF1">
    <property type="entry name" value="ATP-DEPENDENT HELICASE IRC3-RELATED"/>
    <property type="match status" value="1"/>
</dbReference>
<dbReference type="GO" id="GO:0005524">
    <property type="term" value="F:ATP binding"/>
    <property type="evidence" value="ECO:0007669"/>
    <property type="project" value="InterPro"/>
</dbReference>
<dbReference type="PROSITE" id="PS51194">
    <property type="entry name" value="HELICASE_CTER"/>
    <property type="match status" value="1"/>
</dbReference>
<dbReference type="InterPro" id="IPR041635">
    <property type="entry name" value="Type_ISP_LLaBIII_C"/>
</dbReference>
<keyword evidence="4" id="KW-0680">Restriction system</keyword>
<evidence type="ECO:0000256" key="4">
    <source>
        <dbReference type="ARBA" id="ARBA00022747"/>
    </source>
</evidence>
<dbReference type="SUPFAM" id="SSF53335">
    <property type="entry name" value="S-adenosyl-L-methionine-dependent methyltransferases"/>
    <property type="match status" value="1"/>
</dbReference>
<dbReference type="OrthoDB" id="9804086at2"/>
<proteinExistence type="inferred from homology"/>
<dbReference type="CDD" id="cd18785">
    <property type="entry name" value="SF2_C"/>
    <property type="match status" value="1"/>
</dbReference>
<dbReference type="PRINTS" id="PR00507">
    <property type="entry name" value="N12N6MTFRASE"/>
</dbReference>
<feature type="compositionally biased region" description="Basic and acidic residues" evidence="5">
    <location>
        <begin position="1505"/>
        <end position="1517"/>
    </location>
</feature>
<evidence type="ECO:0000259" key="6">
    <source>
        <dbReference type="PROSITE" id="PS51192"/>
    </source>
</evidence>
<dbReference type="SMART" id="SM00490">
    <property type="entry name" value="HELICc"/>
    <property type="match status" value="1"/>
</dbReference>
<dbReference type="InterPro" id="IPR003356">
    <property type="entry name" value="DNA_methylase_A-5"/>
</dbReference>
<dbReference type="GO" id="GO:0008170">
    <property type="term" value="F:N-methyltransferase activity"/>
    <property type="evidence" value="ECO:0007669"/>
    <property type="project" value="InterPro"/>
</dbReference>
<keyword evidence="3" id="KW-0808">Transferase</keyword>
<organism evidence="8 9">
    <name type="scientific">Phytopseudomonas daroniae</name>
    <dbReference type="NCBI Taxonomy" id="2487519"/>
    <lineage>
        <taxon>Bacteria</taxon>
        <taxon>Pseudomonadati</taxon>
        <taxon>Pseudomonadota</taxon>
        <taxon>Gammaproteobacteria</taxon>
        <taxon>Pseudomonadales</taxon>
        <taxon>Pseudomonadaceae</taxon>
        <taxon>Phytopseudomonas</taxon>
    </lineage>
</organism>
<gene>
    <name evidence="8" type="ORF">DNK06_24535</name>
</gene>
<dbReference type="Gene3D" id="3.40.50.150">
    <property type="entry name" value="Vaccinia Virus protein VP39"/>
    <property type="match status" value="1"/>
</dbReference>
<sequence length="1746" mass="196169">MTALLQLLDHYRGAALTEREKGTYFEQLVKAYLLNEPSYIDLFNGQVFLWEEWRKYWMQHGHLDPGTDAGIDLVAIEAVAQNPRIFAIQAKFYEAGATLRKGDGIDSFLSAMGKSPYTDGLLVLTTSQASEHVTALVQGRDKPVITVLLSDLESSQIDWTQYQPKQAVALKPKKKLREHQQTALNAVVAGLQTADRGKLIMACGTGKTFTSLKIAEKLAGRGKRVLFLVPSLSLLSQTLTEWTQESHTPLHSFAVCSDSDVGKKRKADDDSMQVFTHELRYPATTKDHRLAAEMLKRHDDQHMSVVFSTYHSIDVISRAQHDHGLTQFDLVICDEAHRTTGATFGNDDESNFVRIHDARDILATKRLYMTATPRIYGDNAKIKAESDDVTLCSMDDPALYGKELFVINFSEAVKRGLLVDYKVLVLAVEENAINRRLQELLKDGNNQLKVDDAAKIVGCWKALAKQGLTEQLEGDGQPMQRAVAFCQVISPNYKGSKHKVSSTNIADMFEKVVNAYQASEKIDPASRLICEAEHVDGGMNAGQKEAKLTWLKEQPPTNTCRILSNVRCLSEGVDVPALDAVLFLTPRNSQVDVVQSVGRVMRTAPGKKRGYVVLPVVIPSGMTPHEALNDNQVYKVVWQVLQALRSHDDSFDATINKLDLNGPDPRKMEVIAITDKVEKKPKRGSSSFGAGKGQYGIGESRSRYDAEGQMTQQNEMAYEVGEIERAIYAKIVDKVGNRQHWEDWAGDIAKIANTHIGRIRAILDTPGNTEEIAAFERFAEELRDDLNDSISDGEIVEMLAQHLITKPVFDALFEQYSFTRNNPMSRAMQTVLDALQQHHLGKEADTLQSFYDSVKLRAAGIDNAAGKQKIVVELYDKFFRNAFPKMTDRLGIVYTPVEVVDFIIHSVNDLLKSEFGVSLGNKGVHILDPFTGTGTFITRLMQSGLISPEQLRDKYRNEIHANELVLLAYYIAAINIETTYHDIVGGDYVPFEGICLTDTFQMYEKDDLVNNVLVDNSTRRKRQKDLDIRVIIGNPPYSVGQGDANANNQNIAYPHLDRRIRDTYAAMSTATNKNALYDSYIRAIRWASDRLQNSGIIGFVTNAGFLEANTAAGLRRCLADEFSSLHVFHLRGNQRTSGELSRKEGGKIFGSGSRAPIAISLLVKNPDAKEHGRIFFHDIGDYLSREEKLEKINAYRSVAGVESSTWQAITPNEHGDWLKQRNSSFKELITLGDKKGNETTIFGNYSSGVKTQRDAWAYNSSKSSLVLNMSRMINFYNSEVLRYLGAHKSHDKKELESELDRFIDSDPTKISWTRALKNDLSKGRNYPFKQDSLTPSLYRPFTKQWLYYDRRFNEMIYQMPRIFPNAVSENRIISIKQRNNNDSQFALMTDHIMELQSDGGTQCFPMYLFEPASQRASEPASQRASEPASQRASEPASQRASEPASQRASEPGLCSVSPSAQDRSSEKSHDLHHSNGRPQRLLGTDDRYPTEPARVGYGSMLPDVSLRRGGSEMREPTTGDLFDTSPAEQPQDKPRQLTRRDGITDEGLAHFQSAYPNESLSKEDLFYYIYGLLHSPDYRERYADNLNKELPRIPRVKTARDFWAFSQAGRELGELHVNYEDVPMYPGAKIDTGNNSLTDADYRVEKMKYGKNKDLTTLHYNNKITVTGIPLEAYDYVVNGKPALDWVVERQSVRVDKASGIVSDANDWATETMGNPKYPLELFLRVITVSLETLRIVRSLPKLDID</sequence>
<dbReference type="Pfam" id="PF02384">
    <property type="entry name" value="N6_Mtase"/>
    <property type="match status" value="1"/>
</dbReference>